<gene>
    <name evidence="1" type="ORF">W7K_11280</name>
</gene>
<protein>
    <submittedName>
        <fullName evidence="1">Uncharacterized protein</fullName>
    </submittedName>
</protein>
<organism evidence="1 2">
    <name type="scientific">Stenotrophomonas geniculata N1</name>
    <dbReference type="NCBI Taxonomy" id="1167641"/>
    <lineage>
        <taxon>Bacteria</taxon>
        <taxon>Pseudomonadati</taxon>
        <taxon>Pseudomonadota</taxon>
        <taxon>Gammaproteobacteria</taxon>
        <taxon>Lysobacterales</taxon>
        <taxon>Lysobacteraceae</taxon>
        <taxon>Stenotrophomonas</taxon>
    </lineage>
</organism>
<dbReference type="RefSeq" id="WP_010483562.1">
    <property type="nucleotide sequence ID" value="NZ_AJLO02000024.1"/>
</dbReference>
<dbReference type="EMBL" id="AJLO02000024">
    <property type="protein sequence ID" value="KOE98971.1"/>
    <property type="molecule type" value="Genomic_DNA"/>
</dbReference>
<dbReference type="AlphaFoldDB" id="A0A0L8A9Q9"/>
<sequence length="64" mass="7233">MYTCTDALASPAVITAVNGKVIERTVYELSGEVVRMVMAEGVMGEWLSQVEWEHVVAKQWLTRY</sequence>
<comment type="caution">
    <text evidence="1">The sequence shown here is derived from an EMBL/GenBank/DDBJ whole genome shotgun (WGS) entry which is preliminary data.</text>
</comment>
<accession>A0A0L8A9Q9</accession>
<evidence type="ECO:0000313" key="2">
    <source>
        <dbReference type="Proteomes" id="UP000036890"/>
    </source>
</evidence>
<dbReference type="Proteomes" id="UP000036890">
    <property type="component" value="Unassembled WGS sequence"/>
</dbReference>
<reference evidence="1 2" key="1">
    <citation type="journal article" date="2012" name="J. Bacteriol.">
        <title>Genome sequence of a novel nicotine-degrading strain, Pseudomonas geniculata N1.</title>
        <authorList>
            <person name="Tang H."/>
            <person name="Yu H."/>
            <person name="Tai C."/>
            <person name="Huang K."/>
            <person name="Liu Y."/>
            <person name="Wang L."/>
            <person name="Yao Y."/>
            <person name="Wu G."/>
            <person name="Xu P."/>
        </authorList>
    </citation>
    <scope>NUCLEOTIDE SEQUENCE [LARGE SCALE GENOMIC DNA]</scope>
    <source>
        <strain evidence="1 2">N1</strain>
    </source>
</reference>
<name>A0A0L8A9Q9_9GAMM</name>
<dbReference type="OrthoDB" id="9872136at2"/>
<evidence type="ECO:0000313" key="1">
    <source>
        <dbReference type="EMBL" id="KOE98971.1"/>
    </source>
</evidence>
<proteinExistence type="predicted"/>